<reference evidence="1" key="1">
    <citation type="journal article" date="2014" name="Front. Microbiol.">
        <title>High frequency of phylogenetically diverse reductive dehalogenase-homologous genes in deep subseafloor sedimentary metagenomes.</title>
        <authorList>
            <person name="Kawai M."/>
            <person name="Futagami T."/>
            <person name="Toyoda A."/>
            <person name="Takaki Y."/>
            <person name="Nishi S."/>
            <person name="Hori S."/>
            <person name="Arai W."/>
            <person name="Tsubouchi T."/>
            <person name="Morono Y."/>
            <person name="Uchiyama I."/>
            <person name="Ito T."/>
            <person name="Fujiyama A."/>
            <person name="Inagaki F."/>
            <person name="Takami H."/>
        </authorList>
    </citation>
    <scope>NUCLEOTIDE SEQUENCE</scope>
    <source>
        <strain evidence="1">Expedition CK06-06</strain>
    </source>
</reference>
<dbReference type="EMBL" id="BART01034383">
    <property type="protein sequence ID" value="GAH16947.1"/>
    <property type="molecule type" value="Genomic_DNA"/>
</dbReference>
<organism evidence="1">
    <name type="scientific">marine sediment metagenome</name>
    <dbReference type="NCBI Taxonomy" id="412755"/>
    <lineage>
        <taxon>unclassified sequences</taxon>
        <taxon>metagenomes</taxon>
        <taxon>ecological metagenomes</taxon>
    </lineage>
</organism>
<feature type="non-terminal residue" evidence="1">
    <location>
        <position position="1"/>
    </location>
</feature>
<sequence>DFIVKTYFNDIWGEVAFFYVGLLREISDSIMEKILAFEGEGISIYIDKFLIGRLLQAGWNSPTKRKYYGIEKAVTFAPVIRDEFLKVAEKSGVKVPGIFADLIVLTLSDLGFGSIVLSKEVKNLFNELLTQSSQEGLYNMLILLWVLKRFFKPDELRGAIDKSLDIISEIPGLSIEEQARSLLLLIIVEHKDKVIAKPIRRKLNKLIKKYPNT</sequence>
<name>X1D9N6_9ZZZZ</name>
<gene>
    <name evidence="1" type="ORF">S01H4_58781</name>
</gene>
<comment type="caution">
    <text evidence="1">The sequence shown here is derived from an EMBL/GenBank/DDBJ whole genome shotgun (WGS) entry which is preliminary data.</text>
</comment>
<protein>
    <submittedName>
        <fullName evidence="1">Uncharacterized protein</fullName>
    </submittedName>
</protein>
<proteinExistence type="predicted"/>
<evidence type="ECO:0000313" key="1">
    <source>
        <dbReference type="EMBL" id="GAH16947.1"/>
    </source>
</evidence>
<feature type="non-terminal residue" evidence="1">
    <location>
        <position position="213"/>
    </location>
</feature>
<dbReference type="AlphaFoldDB" id="X1D9N6"/>
<accession>X1D9N6</accession>